<accession>A0ABP2TDT8</accession>
<evidence type="ECO:0000259" key="1">
    <source>
        <dbReference type="Pfam" id="PF01872"/>
    </source>
</evidence>
<dbReference type="InterPro" id="IPR050765">
    <property type="entry name" value="Riboflavin_Biosynth_HTPR"/>
</dbReference>
<sequence length="261" mass="30136">MNLKCGNSCDYFNRKKGGEIFPCACCSNLGERFDSEIDLDSRYVDIFEQLRFDSKAFLFLGEKDPESVTEIHTVSVEYNVKKIIFQTILSVDGYFEGPDRTIDWHVVDEEFNNYTIDFLNQVDTLFFGRITYELMASYWPTAITDNPIIATKMNELTKIVFSKTLEKVQWINSTLIHTNIQKEITNLKKQKGKDIAIFGSSDLAVTLIEQKLIDEVRIFINPIVLGEGKTLFQGIQNRINLKLFQTKTFRSGNVLLYYQPL</sequence>
<dbReference type="InterPro" id="IPR024072">
    <property type="entry name" value="DHFR-like_dom_sf"/>
</dbReference>
<dbReference type="Gene3D" id="3.40.430.10">
    <property type="entry name" value="Dihydrofolate Reductase, subunit A"/>
    <property type="match status" value="1"/>
</dbReference>
<keyword evidence="3" id="KW-1185">Reference proteome</keyword>
<feature type="domain" description="Bacterial bifunctional deaminase-reductase C-terminal" evidence="1">
    <location>
        <begin position="82"/>
        <end position="254"/>
    </location>
</feature>
<dbReference type="Proteomes" id="UP000012099">
    <property type="component" value="Unassembled WGS sequence"/>
</dbReference>
<evidence type="ECO:0000313" key="2">
    <source>
        <dbReference type="EMBL" id="EMN02481.1"/>
    </source>
</evidence>
<organism evidence="2 3">
    <name type="scientific">Leptospira noguchii str. 2007001578</name>
    <dbReference type="NCBI Taxonomy" id="1049974"/>
    <lineage>
        <taxon>Bacteria</taxon>
        <taxon>Pseudomonadati</taxon>
        <taxon>Spirochaetota</taxon>
        <taxon>Spirochaetia</taxon>
        <taxon>Leptospirales</taxon>
        <taxon>Leptospiraceae</taxon>
        <taxon>Leptospira</taxon>
    </lineage>
</organism>
<dbReference type="PANTHER" id="PTHR38011">
    <property type="entry name" value="DIHYDROFOLATE REDUCTASE FAMILY PROTEIN (AFU_ORTHOLOGUE AFUA_8G06820)"/>
    <property type="match status" value="1"/>
</dbReference>
<dbReference type="EMBL" id="AHMH02000012">
    <property type="protein sequence ID" value="EMN02481.1"/>
    <property type="molecule type" value="Genomic_DNA"/>
</dbReference>
<gene>
    <name evidence="2" type="ORF">LEP1GSC035_2524</name>
</gene>
<proteinExistence type="predicted"/>
<protein>
    <submittedName>
        <fullName evidence="2">Riboflavin biosynthesis protein RibD C-terminal domain protein</fullName>
    </submittedName>
</protein>
<name>A0ABP2TDT8_9LEPT</name>
<dbReference type="SUPFAM" id="SSF53597">
    <property type="entry name" value="Dihydrofolate reductase-like"/>
    <property type="match status" value="1"/>
</dbReference>
<dbReference type="InterPro" id="IPR002734">
    <property type="entry name" value="RibDG_C"/>
</dbReference>
<reference evidence="2 3" key="1">
    <citation type="submission" date="2013-01" db="EMBL/GenBank/DDBJ databases">
        <authorList>
            <person name="Harkins D.M."/>
            <person name="Durkin A.S."/>
            <person name="Brinkac L.M."/>
            <person name="Haft D.H."/>
            <person name="Selengut J.D."/>
            <person name="Sanka R."/>
            <person name="DePew J."/>
            <person name="Purushe J."/>
            <person name="Whelen A.C."/>
            <person name="Vinetz J.M."/>
            <person name="Sutton G.G."/>
            <person name="Nierman W.C."/>
            <person name="Fouts D.E."/>
        </authorList>
    </citation>
    <scope>NUCLEOTIDE SEQUENCE [LARGE SCALE GENOMIC DNA]</scope>
    <source>
        <strain evidence="2 3">2007001578</strain>
    </source>
</reference>
<comment type="caution">
    <text evidence="2">The sequence shown here is derived from an EMBL/GenBank/DDBJ whole genome shotgun (WGS) entry which is preliminary data.</text>
</comment>
<dbReference type="PANTHER" id="PTHR38011:SF11">
    <property type="entry name" value="2,5-DIAMINO-6-RIBOSYLAMINO-4(3H)-PYRIMIDINONE 5'-PHOSPHATE REDUCTASE"/>
    <property type="match status" value="1"/>
</dbReference>
<dbReference type="Pfam" id="PF01872">
    <property type="entry name" value="RibD_C"/>
    <property type="match status" value="1"/>
</dbReference>
<evidence type="ECO:0000313" key="3">
    <source>
        <dbReference type="Proteomes" id="UP000012099"/>
    </source>
</evidence>